<dbReference type="EMBL" id="WMFC01000004">
    <property type="protein sequence ID" value="MYL67044.1"/>
    <property type="molecule type" value="Genomic_DNA"/>
</dbReference>
<dbReference type="RefSeq" id="WP_159358141.1">
    <property type="nucleotide sequence ID" value="NZ_WMFC01000004.1"/>
</dbReference>
<sequence length="80" mass="9574">MKETYLEDCDTVEEELERRREARDETVYASYEQARDYDEKTKYHKVENCATNGVSKVERLSRYDAERRYGYVPCDSCVND</sequence>
<accession>A0A6B1IKZ6</accession>
<evidence type="ECO:0000313" key="1">
    <source>
        <dbReference type="EMBL" id="MYL67044.1"/>
    </source>
</evidence>
<organism evidence="1 2">
    <name type="scientific">Halorubrum distributum</name>
    <dbReference type="NCBI Taxonomy" id="29283"/>
    <lineage>
        <taxon>Archaea</taxon>
        <taxon>Methanobacteriati</taxon>
        <taxon>Methanobacteriota</taxon>
        <taxon>Stenosarchaea group</taxon>
        <taxon>Halobacteria</taxon>
        <taxon>Halobacteriales</taxon>
        <taxon>Haloferacaceae</taxon>
        <taxon>Halorubrum</taxon>
        <taxon>Halorubrum distributum group</taxon>
    </lineage>
</organism>
<name>A0A6B1IKZ6_9EURY</name>
<proteinExistence type="predicted"/>
<dbReference type="AlphaFoldDB" id="A0A6B1IKZ6"/>
<comment type="caution">
    <text evidence="1">The sequence shown here is derived from an EMBL/GenBank/DDBJ whole genome shotgun (WGS) entry which is preliminary data.</text>
</comment>
<dbReference type="Proteomes" id="UP000452321">
    <property type="component" value="Unassembled WGS sequence"/>
</dbReference>
<reference evidence="1 2" key="1">
    <citation type="submission" date="2019-11" db="EMBL/GenBank/DDBJ databases">
        <title>Genome sequences of 17 halophilic strains isolated from different environments.</title>
        <authorList>
            <person name="Furrow R.E."/>
        </authorList>
    </citation>
    <scope>NUCLEOTIDE SEQUENCE [LARGE SCALE GENOMIC DNA]</scope>
    <source>
        <strain evidence="1 2">22502_06_Cabo</strain>
    </source>
</reference>
<protein>
    <submittedName>
        <fullName evidence="1">Uncharacterized protein</fullName>
    </submittedName>
</protein>
<evidence type="ECO:0000313" key="2">
    <source>
        <dbReference type="Proteomes" id="UP000452321"/>
    </source>
</evidence>
<gene>
    <name evidence="1" type="ORF">GLW30_04805</name>
</gene>